<comment type="cofactor">
    <cofactor evidence="5">
        <name>Ca(2+)</name>
        <dbReference type="ChEBI" id="CHEBI:29108"/>
    </cofactor>
    <text evidence="5">Binds 1 Ca(2+) ion per subunit.</text>
</comment>
<feature type="compositionally biased region" description="Basic and acidic residues" evidence="9">
    <location>
        <begin position="873"/>
        <end position="885"/>
    </location>
</feature>
<dbReference type="GO" id="GO:0016042">
    <property type="term" value="P:lipid catabolic process"/>
    <property type="evidence" value="ECO:0007669"/>
    <property type="project" value="InterPro"/>
</dbReference>
<feature type="domain" description="Phospholipase A2-like central" evidence="10">
    <location>
        <begin position="713"/>
        <end position="824"/>
    </location>
</feature>
<feature type="region of interest" description="Disordered" evidence="9">
    <location>
        <begin position="830"/>
        <end position="905"/>
    </location>
</feature>
<dbReference type="Gene3D" id="1.20.90.10">
    <property type="entry name" value="Phospholipase A2 domain"/>
    <property type="match status" value="2"/>
</dbReference>
<feature type="compositionally biased region" description="Polar residues" evidence="9">
    <location>
        <begin position="619"/>
        <end position="634"/>
    </location>
</feature>
<dbReference type="GO" id="GO:0005543">
    <property type="term" value="F:phospholipid binding"/>
    <property type="evidence" value="ECO:0007669"/>
    <property type="project" value="TreeGrafter"/>
</dbReference>
<feature type="binding site" evidence="5">
    <location>
        <position position="738"/>
    </location>
    <ligand>
        <name>Ca(2+)</name>
        <dbReference type="ChEBI" id="CHEBI:29108"/>
    </ligand>
</feature>
<evidence type="ECO:0000256" key="2">
    <source>
        <dbReference type="ARBA" id="ARBA00022525"/>
    </source>
</evidence>
<dbReference type="CDD" id="cd04707">
    <property type="entry name" value="otoconin_90"/>
    <property type="match status" value="1"/>
</dbReference>
<evidence type="ECO:0000259" key="10">
    <source>
        <dbReference type="SMART" id="SM00085"/>
    </source>
</evidence>
<feature type="region of interest" description="Disordered" evidence="9">
    <location>
        <begin position="615"/>
        <end position="645"/>
    </location>
</feature>
<name>A0A8T0ALT3_SILME</name>
<comment type="subcellular location">
    <subcellularLocation>
        <location evidence="1 8">Secreted</location>
    </subcellularLocation>
</comment>
<dbReference type="SMART" id="SM00085">
    <property type="entry name" value="PA2c"/>
    <property type="match status" value="1"/>
</dbReference>
<protein>
    <recommendedName>
        <fullName evidence="10">Phospholipase A2-like central domain-containing protein</fullName>
    </recommendedName>
</protein>
<evidence type="ECO:0000313" key="12">
    <source>
        <dbReference type="Proteomes" id="UP000606274"/>
    </source>
</evidence>
<comment type="similarity">
    <text evidence="7">Belongs to the phospholipase A2 family.</text>
</comment>
<keyword evidence="5" id="KW-0479">Metal-binding</keyword>
<dbReference type="GO" id="GO:0006644">
    <property type="term" value="P:phospholipid metabolic process"/>
    <property type="evidence" value="ECO:0007669"/>
    <property type="project" value="InterPro"/>
</dbReference>
<evidence type="ECO:0000256" key="1">
    <source>
        <dbReference type="ARBA" id="ARBA00004613"/>
    </source>
</evidence>
<feature type="chain" id="PRO_5035965399" description="Phospholipase A2-like central domain-containing protein" evidence="8">
    <location>
        <begin position="18"/>
        <end position="905"/>
    </location>
</feature>
<dbReference type="InterPro" id="IPR016090">
    <property type="entry name" value="PLA2-like_dom"/>
</dbReference>
<evidence type="ECO:0000256" key="5">
    <source>
        <dbReference type="PIRSR" id="PIRSR601211-2"/>
    </source>
</evidence>
<keyword evidence="12" id="KW-1185">Reference proteome</keyword>
<evidence type="ECO:0000256" key="7">
    <source>
        <dbReference type="RuleBase" id="RU003654"/>
    </source>
</evidence>
<dbReference type="PANTHER" id="PTHR11716:SF1">
    <property type="entry name" value="OTOCONIN-90"/>
    <property type="match status" value="1"/>
</dbReference>
<feature type="active site" evidence="4">
    <location>
        <position position="803"/>
    </location>
</feature>
<reference evidence="11" key="1">
    <citation type="submission" date="2020-08" db="EMBL/GenBank/DDBJ databases">
        <title>Chromosome-level assembly of Southern catfish (Silurus meridionalis) provides insights into visual adaptation to the nocturnal and benthic lifestyles.</title>
        <authorList>
            <person name="Zhang Y."/>
            <person name="Wang D."/>
            <person name="Peng Z."/>
        </authorList>
    </citation>
    <scope>NUCLEOTIDE SEQUENCE</scope>
    <source>
        <strain evidence="11">SWU-2019-XX</strain>
        <tissue evidence="11">Muscle</tissue>
    </source>
</reference>
<dbReference type="SUPFAM" id="SSF48619">
    <property type="entry name" value="Phospholipase A2, PLA2"/>
    <property type="match status" value="2"/>
</dbReference>
<comment type="caution">
    <text evidence="11">The sequence shown here is derived from an EMBL/GenBank/DDBJ whole genome shotgun (WGS) entry which is preliminary data.</text>
</comment>
<keyword evidence="2 8" id="KW-0964">Secreted</keyword>
<dbReference type="EMBL" id="JABFDY010000020">
    <property type="protein sequence ID" value="KAF7692677.1"/>
    <property type="molecule type" value="Genomic_DNA"/>
</dbReference>
<keyword evidence="8" id="KW-0732">Signal</keyword>
<dbReference type="PRINTS" id="PR00389">
    <property type="entry name" value="PHPHLIPASEA2"/>
</dbReference>
<dbReference type="Proteomes" id="UP000606274">
    <property type="component" value="Unassembled WGS sequence"/>
</dbReference>
<dbReference type="PANTHER" id="PTHR11716">
    <property type="entry name" value="PHOSPHOLIPASE A2 FAMILY MEMBER"/>
    <property type="match status" value="1"/>
</dbReference>
<evidence type="ECO:0000256" key="9">
    <source>
        <dbReference type="SAM" id="MobiDB-lite"/>
    </source>
</evidence>
<feature type="compositionally biased region" description="Polar residues" evidence="9">
    <location>
        <begin position="844"/>
        <end position="865"/>
    </location>
</feature>
<feature type="compositionally biased region" description="Basic and acidic residues" evidence="9">
    <location>
        <begin position="351"/>
        <end position="378"/>
    </location>
</feature>
<evidence type="ECO:0000256" key="8">
    <source>
        <dbReference type="RuleBase" id="RU361236"/>
    </source>
</evidence>
<dbReference type="GO" id="GO:0047498">
    <property type="term" value="F:calcium-dependent phospholipase A2 activity"/>
    <property type="evidence" value="ECO:0007669"/>
    <property type="project" value="TreeGrafter"/>
</dbReference>
<dbReference type="GO" id="GO:0005576">
    <property type="term" value="C:extracellular region"/>
    <property type="evidence" value="ECO:0007669"/>
    <property type="project" value="UniProtKB-SubCell"/>
</dbReference>
<dbReference type="InterPro" id="IPR041798">
    <property type="entry name" value="Otoconin-90"/>
</dbReference>
<feature type="disulfide bond" evidence="6">
    <location>
        <begin position="754"/>
        <end position="809"/>
    </location>
</feature>
<keyword evidence="5" id="KW-0106">Calcium</keyword>
<evidence type="ECO:0000256" key="6">
    <source>
        <dbReference type="PIRSR" id="PIRSR601211-3"/>
    </source>
</evidence>
<dbReference type="GO" id="GO:0005509">
    <property type="term" value="F:calcium ion binding"/>
    <property type="evidence" value="ECO:0007669"/>
    <property type="project" value="InterPro"/>
</dbReference>
<feature type="disulfide bond" evidence="6">
    <location>
        <begin position="761"/>
        <end position="802"/>
    </location>
</feature>
<dbReference type="InterPro" id="IPR033113">
    <property type="entry name" value="PLA2_histidine"/>
</dbReference>
<dbReference type="InterPro" id="IPR036444">
    <property type="entry name" value="PLipase_A2_dom_sf"/>
</dbReference>
<proteinExistence type="inferred from homology"/>
<dbReference type="Pfam" id="PF00068">
    <property type="entry name" value="Phospholip_A2_1"/>
    <property type="match status" value="2"/>
</dbReference>
<evidence type="ECO:0000256" key="3">
    <source>
        <dbReference type="ARBA" id="ARBA00023157"/>
    </source>
</evidence>
<gene>
    <name evidence="11" type="ORF">HF521_010287</name>
</gene>
<feature type="disulfide bond" evidence="6">
    <location>
        <begin position="739"/>
        <end position="755"/>
    </location>
</feature>
<evidence type="ECO:0000256" key="4">
    <source>
        <dbReference type="PIRSR" id="PIRSR601211-1"/>
    </source>
</evidence>
<dbReference type="InterPro" id="IPR001211">
    <property type="entry name" value="PLA2"/>
</dbReference>
<feature type="compositionally biased region" description="Acidic residues" evidence="9">
    <location>
        <begin position="886"/>
        <end position="905"/>
    </location>
</feature>
<feature type="binding site" evidence="5">
    <location>
        <position position="740"/>
    </location>
    <ligand>
        <name>Ca(2+)</name>
        <dbReference type="ChEBI" id="CHEBI:29108"/>
    </ligand>
</feature>
<evidence type="ECO:0000313" key="11">
    <source>
        <dbReference type="EMBL" id="KAF7692677.1"/>
    </source>
</evidence>
<feature type="disulfide bond" evidence="6">
    <location>
        <begin position="770"/>
        <end position="795"/>
    </location>
</feature>
<feature type="region of interest" description="Disordered" evidence="9">
    <location>
        <begin position="346"/>
        <end position="378"/>
    </location>
</feature>
<dbReference type="FunFam" id="1.20.90.10:FF:000020">
    <property type="entry name" value="Otoconin 90"/>
    <property type="match status" value="1"/>
</dbReference>
<dbReference type="AlphaFoldDB" id="A0A8T0ALT3"/>
<feature type="signal peptide" evidence="8">
    <location>
        <begin position="1"/>
        <end position="17"/>
    </location>
</feature>
<dbReference type="PROSITE" id="PS00118">
    <property type="entry name" value="PA2_HIS"/>
    <property type="match status" value="2"/>
</dbReference>
<feature type="active site" evidence="4">
    <location>
        <position position="758"/>
    </location>
</feature>
<keyword evidence="3 6" id="KW-1015">Disulfide bond</keyword>
<organism evidence="11 12">
    <name type="scientific">Silurus meridionalis</name>
    <name type="common">Southern catfish</name>
    <name type="synonym">Silurus soldatovi meridionalis</name>
    <dbReference type="NCBI Taxonomy" id="175797"/>
    <lineage>
        <taxon>Eukaryota</taxon>
        <taxon>Metazoa</taxon>
        <taxon>Chordata</taxon>
        <taxon>Craniata</taxon>
        <taxon>Vertebrata</taxon>
        <taxon>Euteleostomi</taxon>
        <taxon>Actinopterygii</taxon>
        <taxon>Neopterygii</taxon>
        <taxon>Teleostei</taxon>
        <taxon>Ostariophysi</taxon>
        <taxon>Siluriformes</taxon>
        <taxon>Siluridae</taxon>
        <taxon>Silurus</taxon>
    </lineage>
</organism>
<accession>A0A8T0ALT3</accession>
<dbReference type="GO" id="GO:0050482">
    <property type="term" value="P:arachidonate secretion"/>
    <property type="evidence" value="ECO:0007669"/>
    <property type="project" value="InterPro"/>
</dbReference>
<sequence length="905" mass="101398">MLVTSLFLLWSFHMVQNTYVFCPDTNELSTDHLLIDCLGIRFNWLYSVFDNLPSLVEFAVRLRCDTGVCATNLQGHRQYCNYISIQNTTHTPAPSDTLDWCCFNHKRCYHELEEIHCRKTPPTHTNYTCSHLTNKSCDSLGTCEQGFCLCDQEAIDCIGINSHLILPSQHEKPENKNLTSPGLTGFPYNNTIISELLNRTELNNTLNETMGNFTEDFLLTNNTQKNQSINEGYSGISQSDQEENIHLTAVTKAHGVYPEIQTYTPQSETEGAQTGLLDTMTAISPAVSHIWTSNSPRKPEEDGNENESLLQNTAATFNSTALQTSGIPNVQTVAYLDLNTLRMESEEIESKDESKETIEKDKDVERSHAEETKHKNKDAKIFEDNHALLVSTTPTDQTPLQIAVSVLANQNTEIMLSLTHLPPEDNRDEKTISEDEKLTETLGVTTPDQAKSFEIYTPANTHAHVTTLRLSEDIDATDPQNQEEENSHEDDQQTSAEIQNSVLAQNASPITPTTSHLLPKNPTQYTEVKANTNSSQAPMTQQTLHRLTTHTPLTRPFTPSTSPNTQYTIHTLPTKPTNPHKSPVMLHQNPGGIVPVLQNHKSEPHLLHTLAPRLPYTPKPNTNMASSATTTQGYSEEEVEEEDERKYQAMKREVLDSSQEAESKKPLHRAKRMMPFFPWPLLEAAGLSELHSQSDECSMTFTQYSPTGAVIREFKGLGEMLHCLTGRCPQEYEHYGCYCGQQGRGIPQDQLDRCCFLHQCCLEQLTLLGCKRDRKFNIHVNCHNSKPQCLGVGVCDRLQCVCDRTTAECMAASHFNHSVTSQCSGPRLSCMHRPRPQPPRPTYADSSQESSETLSNLQTHTQLGNTKPAGGAREQEVKDEGKPDGEENIEEEEEEEEGGGENEEI</sequence>
<feature type="disulfide bond" evidence="6">
    <location>
        <begin position="789"/>
        <end position="800"/>
    </location>
</feature>